<feature type="compositionally biased region" description="Basic residues" evidence="1">
    <location>
        <begin position="1"/>
        <end position="10"/>
    </location>
</feature>
<accession>A0A8S3YED3</accession>
<proteinExistence type="predicted"/>
<name>A0A8S3YED3_9EUPU</name>
<evidence type="ECO:0000313" key="2">
    <source>
        <dbReference type="EMBL" id="CAG5115447.1"/>
    </source>
</evidence>
<feature type="region of interest" description="Disordered" evidence="1">
    <location>
        <begin position="1"/>
        <end position="22"/>
    </location>
</feature>
<evidence type="ECO:0000256" key="1">
    <source>
        <dbReference type="SAM" id="MobiDB-lite"/>
    </source>
</evidence>
<evidence type="ECO:0000313" key="3">
    <source>
        <dbReference type="Proteomes" id="UP000678393"/>
    </source>
</evidence>
<keyword evidence="3" id="KW-1185">Reference proteome</keyword>
<sequence length="164" mass="18595">MLKASARYRPKKTEYTGKDPPIVATTTPDPYVGIPEVIALNDRMFDNFIRGKDATMVFFYKKTKENSETAKNSFIKAAQETRREGHAYGAVDCAENRLLCMKQGVYDVTLPAFKLYSGGHAINMYDYNMRAEDMKKFMDLAPPPVPNRVYKSVCTFVGVGRQKK</sequence>
<organism evidence="2 3">
    <name type="scientific">Candidula unifasciata</name>
    <dbReference type="NCBI Taxonomy" id="100452"/>
    <lineage>
        <taxon>Eukaryota</taxon>
        <taxon>Metazoa</taxon>
        <taxon>Spiralia</taxon>
        <taxon>Lophotrochozoa</taxon>
        <taxon>Mollusca</taxon>
        <taxon>Gastropoda</taxon>
        <taxon>Heterobranchia</taxon>
        <taxon>Euthyneura</taxon>
        <taxon>Panpulmonata</taxon>
        <taxon>Eupulmonata</taxon>
        <taxon>Stylommatophora</taxon>
        <taxon>Helicina</taxon>
        <taxon>Helicoidea</taxon>
        <taxon>Geomitridae</taxon>
        <taxon>Candidula</taxon>
    </lineage>
</organism>
<dbReference type="AlphaFoldDB" id="A0A8S3YED3"/>
<dbReference type="InterPro" id="IPR036249">
    <property type="entry name" value="Thioredoxin-like_sf"/>
</dbReference>
<dbReference type="SUPFAM" id="SSF52833">
    <property type="entry name" value="Thioredoxin-like"/>
    <property type="match status" value="1"/>
</dbReference>
<dbReference type="CDD" id="cd02961">
    <property type="entry name" value="PDI_a_family"/>
    <property type="match status" value="1"/>
</dbReference>
<reference evidence="2" key="1">
    <citation type="submission" date="2021-04" db="EMBL/GenBank/DDBJ databases">
        <authorList>
            <consortium name="Molecular Ecology Group"/>
        </authorList>
    </citation>
    <scope>NUCLEOTIDE SEQUENCE</scope>
</reference>
<dbReference type="Proteomes" id="UP000678393">
    <property type="component" value="Unassembled WGS sequence"/>
</dbReference>
<comment type="caution">
    <text evidence="2">The sequence shown here is derived from an EMBL/GenBank/DDBJ whole genome shotgun (WGS) entry which is preliminary data.</text>
</comment>
<dbReference type="Gene3D" id="3.40.30.10">
    <property type="entry name" value="Glutaredoxin"/>
    <property type="match status" value="1"/>
</dbReference>
<protein>
    <submittedName>
        <fullName evidence="2">Uncharacterized protein</fullName>
    </submittedName>
</protein>
<gene>
    <name evidence="2" type="ORF">CUNI_LOCUS1005</name>
</gene>
<dbReference type="EMBL" id="CAJHNH020000118">
    <property type="protein sequence ID" value="CAG5115447.1"/>
    <property type="molecule type" value="Genomic_DNA"/>
</dbReference>